<name>A0A165QQP7_EXIGL</name>
<dbReference type="PANTHER" id="PTHR36439">
    <property type="entry name" value="BLL4334 PROTEIN"/>
    <property type="match status" value="1"/>
</dbReference>
<dbReference type="InParanoid" id="A0A165QQP7"/>
<dbReference type="OrthoDB" id="2112581at2759"/>
<evidence type="ECO:0000313" key="2">
    <source>
        <dbReference type="EMBL" id="KZW03944.1"/>
    </source>
</evidence>
<reference evidence="2 3" key="1">
    <citation type="journal article" date="2016" name="Mol. Biol. Evol.">
        <title>Comparative Genomics of Early-Diverging Mushroom-Forming Fungi Provides Insights into the Origins of Lignocellulose Decay Capabilities.</title>
        <authorList>
            <person name="Nagy L.G."/>
            <person name="Riley R."/>
            <person name="Tritt A."/>
            <person name="Adam C."/>
            <person name="Daum C."/>
            <person name="Floudas D."/>
            <person name="Sun H."/>
            <person name="Yadav J.S."/>
            <person name="Pangilinan J."/>
            <person name="Larsson K.H."/>
            <person name="Matsuura K."/>
            <person name="Barry K."/>
            <person name="Labutti K."/>
            <person name="Kuo R."/>
            <person name="Ohm R.A."/>
            <person name="Bhattacharya S.S."/>
            <person name="Shirouzu T."/>
            <person name="Yoshinaga Y."/>
            <person name="Martin F.M."/>
            <person name="Grigoriev I.V."/>
            <person name="Hibbett D.S."/>
        </authorList>
    </citation>
    <scope>NUCLEOTIDE SEQUENCE [LARGE SCALE GENOMIC DNA]</scope>
    <source>
        <strain evidence="2 3">HHB12029</strain>
    </source>
</reference>
<dbReference type="PIRSF" id="PIRSF008502">
    <property type="entry name" value="UCP008502"/>
    <property type="match status" value="1"/>
</dbReference>
<dbReference type="Pfam" id="PF08002">
    <property type="entry name" value="DUF1697"/>
    <property type="match status" value="1"/>
</dbReference>
<dbReference type="Proteomes" id="UP000077266">
    <property type="component" value="Unassembled WGS sequence"/>
</dbReference>
<dbReference type="AlphaFoldDB" id="A0A165QQP7"/>
<proteinExistence type="predicted"/>
<dbReference type="Gene3D" id="3.30.70.1280">
    <property type="entry name" value="SP0830-like domains"/>
    <property type="match status" value="1"/>
</dbReference>
<organism evidence="2 3">
    <name type="scientific">Exidia glandulosa HHB12029</name>
    <dbReference type="NCBI Taxonomy" id="1314781"/>
    <lineage>
        <taxon>Eukaryota</taxon>
        <taxon>Fungi</taxon>
        <taxon>Dikarya</taxon>
        <taxon>Basidiomycota</taxon>
        <taxon>Agaricomycotina</taxon>
        <taxon>Agaricomycetes</taxon>
        <taxon>Auriculariales</taxon>
        <taxon>Exidiaceae</taxon>
        <taxon>Exidia</taxon>
    </lineage>
</organism>
<feature type="region of interest" description="Disordered" evidence="1">
    <location>
        <begin position="1"/>
        <end position="30"/>
    </location>
</feature>
<dbReference type="InterPro" id="IPR012545">
    <property type="entry name" value="DUF1697"/>
</dbReference>
<sequence>MAPKRKAATQRAAEKKARTDNAEASKEESTSEVVNGRQWALFLRGLNVGSAARVSMDKLRSCVVNAGFGHAKHYLQSGNIVFTAPEDMGAEHVSATLVAALREIGLEPECIMRSKEDLQSILARNLLSDIANDDSKYLVHLFNEEPESEQKAAILEPFECDSEGTVMFDGRELFVWCPNGISKSPYFKLKFEKMVPGNMGTGRNWRTLKKVRALMDD</sequence>
<dbReference type="EMBL" id="KV425882">
    <property type="protein sequence ID" value="KZW03944.1"/>
    <property type="molecule type" value="Genomic_DNA"/>
</dbReference>
<dbReference type="PANTHER" id="PTHR36439:SF1">
    <property type="entry name" value="DUF1697 DOMAIN-CONTAINING PROTEIN"/>
    <property type="match status" value="1"/>
</dbReference>
<gene>
    <name evidence="2" type="ORF">EXIGLDRAFT_827883</name>
</gene>
<evidence type="ECO:0008006" key="4">
    <source>
        <dbReference type="Google" id="ProtNLM"/>
    </source>
</evidence>
<protein>
    <recommendedName>
        <fullName evidence="4">DUF1697-domain-containing protein</fullName>
    </recommendedName>
</protein>
<feature type="compositionally biased region" description="Basic and acidic residues" evidence="1">
    <location>
        <begin position="12"/>
        <end position="29"/>
    </location>
</feature>
<keyword evidence="3" id="KW-1185">Reference proteome</keyword>
<accession>A0A165QQP7</accession>
<dbReference type="SUPFAM" id="SSF160379">
    <property type="entry name" value="SP0830-like"/>
    <property type="match status" value="1"/>
</dbReference>
<evidence type="ECO:0000256" key="1">
    <source>
        <dbReference type="SAM" id="MobiDB-lite"/>
    </source>
</evidence>
<evidence type="ECO:0000313" key="3">
    <source>
        <dbReference type="Proteomes" id="UP000077266"/>
    </source>
</evidence>